<protein>
    <submittedName>
        <fullName evidence="3">Uncharacterized protein</fullName>
    </submittedName>
</protein>
<reference evidence="3" key="1">
    <citation type="submission" date="2023-06" db="EMBL/GenBank/DDBJ databases">
        <title>Genome-scale phylogeny and comparative genomics of the fungal order Sordariales.</title>
        <authorList>
            <consortium name="Lawrence Berkeley National Laboratory"/>
            <person name="Hensen N."/>
            <person name="Bonometti L."/>
            <person name="Westerberg I."/>
            <person name="Brannstrom I.O."/>
            <person name="Guillou S."/>
            <person name="Cros-Aarteil S."/>
            <person name="Calhoun S."/>
            <person name="Haridas S."/>
            <person name="Kuo A."/>
            <person name="Mondo S."/>
            <person name="Pangilinan J."/>
            <person name="Riley R."/>
            <person name="Labutti K."/>
            <person name="Andreopoulos B."/>
            <person name="Lipzen A."/>
            <person name="Chen C."/>
            <person name="Yanf M."/>
            <person name="Daum C."/>
            <person name="Ng V."/>
            <person name="Clum A."/>
            <person name="Steindorff A."/>
            <person name="Ohm R."/>
            <person name="Martin F."/>
            <person name="Silar P."/>
            <person name="Natvig D."/>
            <person name="Lalanne C."/>
            <person name="Gautier V."/>
            <person name="Ament-Velasquez S.L."/>
            <person name="Kruys A."/>
            <person name="Hutchinson M.I."/>
            <person name="Powell A.J."/>
            <person name="Barry K."/>
            <person name="Miller A.N."/>
            <person name="Grigoriev I.V."/>
            <person name="Debuchy R."/>
            <person name="Gladieux P."/>
            <person name="Thoren M.H."/>
            <person name="Johannesson H."/>
        </authorList>
    </citation>
    <scope>NUCLEOTIDE SEQUENCE</scope>
    <source>
        <strain evidence="3">CBS 606.72</strain>
    </source>
</reference>
<name>A0AA39WZX0_9PEZI</name>
<proteinExistence type="predicted"/>
<evidence type="ECO:0000256" key="2">
    <source>
        <dbReference type="SAM" id="Phobius"/>
    </source>
</evidence>
<gene>
    <name evidence="3" type="ORF">B0T14DRAFT_565692</name>
</gene>
<accession>A0AA39WZX0</accession>
<keyword evidence="2" id="KW-0472">Membrane</keyword>
<feature type="region of interest" description="Disordered" evidence="1">
    <location>
        <begin position="187"/>
        <end position="206"/>
    </location>
</feature>
<evidence type="ECO:0000313" key="3">
    <source>
        <dbReference type="EMBL" id="KAK0624417.1"/>
    </source>
</evidence>
<dbReference type="EMBL" id="JAULSU010000003">
    <property type="protein sequence ID" value="KAK0624417.1"/>
    <property type="molecule type" value="Genomic_DNA"/>
</dbReference>
<sequence length="279" mass="29719">MTLETPVNDIRSKSTAQDILLLGFTILSIITIFRVSKLPPNSDISTLLGQIPSALSYGLSIIMHLFQTARAFIASRNSYPGSRSARPTPTAHTEGTLLSGSIGLISHVLCVVVFSGIDTDGCSGYVTRLFITLRRQLLAFIRRGVLHGAESPSSSFAKFKFSRSVTVPLASSSSSSVCGDDAKRGTYHGISSGPEPPTQQRGGVGVGAWDKQNRRAVRRGVPPCIPERGSSLGKVHAIVPHGWRRDGRSWGQLNWAECDLDSRLFGGGGGSALRGGETA</sequence>
<evidence type="ECO:0000256" key="1">
    <source>
        <dbReference type="SAM" id="MobiDB-lite"/>
    </source>
</evidence>
<dbReference type="Proteomes" id="UP001175000">
    <property type="component" value="Unassembled WGS sequence"/>
</dbReference>
<evidence type="ECO:0000313" key="4">
    <source>
        <dbReference type="Proteomes" id="UP001175000"/>
    </source>
</evidence>
<keyword evidence="4" id="KW-1185">Reference proteome</keyword>
<comment type="caution">
    <text evidence="3">The sequence shown here is derived from an EMBL/GenBank/DDBJ whole genome shotgun (WGS) entry which is preliminary data.</text>
</comment>
<feature type="transmembrane region" description="Helical" evidence="2">
    <location>
        <begin position="19"/>
        <end position="35"/>
    </location>
</feature>
<keyword evidence="2" id="KW-1133">Transmembrane helix</keyword>
<feature type="transmembrane region" description="Helical" evidence="2">
    <location>
        <begin position="55"/>
        <end position="74"/>
    </location>
</feature>
<keyword evidence="2" id="KW-0812">Transmembrane</keyword>
<dbReference type="AlphaFoldDB" id="A0AA39WZX0"/>
<organism evidence="3 4">
    <name type="scientific">Immersiella caudata</name>
    <dbReference type="NCBI Taxonomy" id="314043"/>
    <lineage>
        <taxon>Eukaryota</taxon>
        <taxon>Fungi</taxon>
        <taxon>Dikarya</taxon>
        <taxon>Ascomycota</taxon>
        <taxon>Pezizomycotina</taxon>
        <taxon>Sordariomycetes</taxon>
        <taxon>Sordariomycetidae</taxon>
        <taxon>Sordariales</taxon>
        <taxon>Lasiosphaeriaceae</taxon>
        <taxon>Immersiella</taxon>
    </lineage>
</organism>